<organism evidence="1 2">
    <name type="scientific">Paralvinella palmiformis</name>
    <dbReference type="NCBI Taxonomy" id="53620"/>
    <lineage>
        <taxon>Eukaryota</taxon>
        <taxon>Metazoa</taxon>
        <taxon>Spiralia</taxon>
        <taxon>Lophotrochozoa</taxon>
        <taxon>Annelida</taxon>
        <taxon>Polychaeta</taxon>
        <taxon>Sedentaria</taxon>
        <taxon>Canalipalpata</taxon>
        <taxon>Terebellida</taxon>
        <taxon>Terebelliformia</taxon>
        <taxon>Alvinellidae</taxon>
        <taxon>Paralvinella</taxon>
    </lineage>
</organism>
<evidence type="ECO:0000313" key="1">
    <source>
        <dbReference type="EMBL" id="KAK2139657.1"/>
    </source>
</evidence>
<reference evidence="1" key="1">
    <citation type="journal article" date="2023" name="Mol. Biol. Evol.">
        <title>Third-Generation Sequencing Reveals the Adaptive Role of the Epigenome in Three Deep-Sea Polychaetes.</title>
        <authorList>
            <person name="Perez M."/>
            <person name="Aroh O."/>
            <person name="Sun Y."/>
            <person name="Lan Y."/>
            <person name="Juniper S.K."/>
            <person name="Young C.R."/>
            <person name="Angers B."/>
            <person name="Qian P.Y."/>
        </authorList>
    </citation>
    <scope>NUCLEOTIDE SEQUENCE</scope>
    <source>
        <strain evidence="1">P08H-3</strain>
    </source>
</reference>
<dbReference type="Gene3D" id="1.10.357.40">
    <property type="entry name" value="YbiA-like"/>
    <property type="match status" value="1"/>
</dbReference>
<gene>
    <name evidence="1" type="ORF">LSH36_1661g00037</name>
</gene>
<comment type="caution">
    <text evidence="1">The sequence shown here is derived from an EMBL/GenBank/DDBJ whole genome shotgun (WGS) entry which is preliminary data.</text>
</comment>
<proteinExistence type="predicted"/>
<dbReference type="AlphaFoldDB" id="A0AAD9MMA1"/>
<dbReference type="SUPFAM" id="SSF143990">
    <property type="entry name" value="YbiA-like"/>
    <property type="match status" value="1"/>
</dbReference>
<dbReference type="EMBL" id="JAODUP010001665">
    <property type="protein sequence ID" value="KAK2139657.1"/>
    <property type="molecule type" value="Genomic_DNA"/>
</dbReference>
<keyword evidence="2" id="KW-1185">Reference proteome</keyword>
<dbReference type="InterPro" id="IPR037238">
    <property type="entry name" value="YbiA-like_sf"/>
</dbReference>
<accession>A0AAD9MMA1</accession>
<sequence>MTSLLAMLKIYLEPRHVANAYRIGKYNKDKRRPILIKLSTYYAIQLVWDKRALIPGPMYLKQAYPENIAIQRRILQQIVNKARSMDQYKEKANLRLNRIVINDRSYTVDNLAELPNVLKASVGCDETDNIVYFYCSQCPLSNFYQAKFSVGGIVFNCLEQAYFYHKAFTTATNPNRPQYCPSPVHLSIRNLENR</sequence>
<dbReference type="Proteomes" id="UP001208570">
    <property type="component" value="Unassembled WGS sequence"/>
</dbReference>
<protein>
    <submittedName>
        <fullName evidence="1">Uncharacterized protein</fullName>
    </submittedName>
</protein>
<evidence type="ECO:0000313" key="2">
    <source>
        <dbReference type="Proteomes" id="UP001208570"/>
    </source>
</evidence>
<name>A0AAD9MMA1_9ANNE</name>